<name>A0ABP3R373_9PROT</name>
<proteinExistence type="predicted"/>
<accession>A0ABP3R373</accession>
<sequence>MTPGRGRSRFWRHAAGFLAVLGVALAGVAIVGDQAGFGWISGPAAIGAISALLLAFATFTNLPAATAERDMGHHVPLPTRSADPD</sequence>
<keyword evidence="3" id="KW-1185">Reference proteome</keyword>
<keyword evidence="1" id="KW-0812">Transmembrane</keyword>
<comment type="caution">
    <text evidence="2">The sequence shown here is derived from an EMBL/GenBank/DDBJ whole genome shotgun (WGS) entry which is preliminary data.</text>
</comment>
<evidence type="ECO:0000313" key="2">
    <source>
        <dbReference type="EMBL" id="GAA0599744.1"/>
    </source>
</evidence>
<dbReference type="EMBL" id="BAAAFZ010000071">
    <property type="protein sequence ID" value="GAA0599744.1"/>
    <property type="molecule type" value="Genomic_DNA"/>
</dbReference>
<gene>
    <name evidence="2" type="ORF">GCM10009416_42250</name>
</gene>
<evidence type="ECO:0000313" key="3">
    <source>
        <dbReference type="Proteomes" id="UP001501588"/>
    </source>
</evidence>
<evidence type="ECO:0000256" key="1">
    <source>
        <dbReference type="SAM" id="Phobius"/>
    </source>
</evidence>
<keyword evidence="1" id="KW-1133">Transmembrane helix</keyword>
<feature type="transmembrane region" description="Helical" evidence="1">
    <location>
        <begin position="36"/>
        <end position="59"/>
    </location>
</feature>
<organism evidence="2 3">
    <name type="scientific">Craurococcus roseus</name>
    <dbReference type="NCBI Taxonomy" id="77585"/>
    <lineage>
        <taxon>Bacteria</taxon>
        <taxon>Pseudomonadati</taxon>
        <taxon>Pseudomonadota</taxon>
        <taxon>Alphaproteobacteria</taxon>
        <taxon>Acetobacterales</taxon>
        <taxon>Acetobacteraceae</taxon>
        <taxon>Craurococcus</taxon>
    </lineage>
</organism>
<reference evidence="3" key="1">
    <citation type="journal article" date="2019" name="Int. J. Syst. Evol. Microbiol.">
        <title>The Global Catalogue of Microorganisms (GCM) 10K type strain sequencing project: providing services to taxonomists for standard genome sequencing and annotation.</title>
        <authorList>
            <consortium name="The Broad Institute Genomics Platform"/>
            <consortium name="The Broad Institute Genome Sequencing Center for Infectious Disease"/>
            <person name="Wu L."/>
            <person name="Ma J."/>
        </authorList>
    </citation>
    <scope>NUCLEOTIDE SEQUENCE [LARGE SCALE GENOMIC DNA]</scope>
    <source>
        <strain evidence="3">JCM 9933</strain>
    </source>
</reference>
<keyword evidence="1" id="KW-0472">Membrane</keyword>
<protein>
    <submittedName>
        <fullName evidence="2">Uncharacterized protein</fullName>
    </submittedName>
</protein>
<dbReference type="Proteomes" id="UP001501588">
    <property type="component" value="Unassembled WGS sequence"/>
</dbReference>